<evidence type="ECO:0000313" key="3">
    <source>
        <dbReference type="EMBL" id="MTU28861.1"/>
    </source>
</evidence>
<feature type="chain" id="PRO_5029719550" evidence="1">
    <location>
        <begin position="24"/>
        <end position="783"/>
    </location>
</feature>
<protein>
    <submittedName>
        <fullName evidence="3">Peptide-binding protein</fullName>
    </submittedName>
</protein>
<name>A0A7K1HE33_9BACT</name>
<evidence type="ECO:0000259" key="2">
    <source>
        <dbReference type="SMART" id="SM00228"/>
    </source>
</evidence>
<evidence type="ECO:0000256" key="1">
    <source>
        <dbReference type="SAM" id="SignalP"/>
    </source>
</evidence>
<dbReference type="Pfam" id="PF13229">
    <property type="entry name" value="Beta_helix"/>
    <property type="match status" value="1"/>
</dbReference>
<dbReference type="InterPro" id="IPR006626">
    <property type="entry name" value="PbH1"/>
</dbReference>
<comment type="caution">
    <text evidence="3">The sequence shown here is derived from an EMBL/GenBank/DDBJ whole genome shotgun (WGS) entry which is preliminary data.</text>
</comment>
<dbReference type="PANTHER" id="PTHR36453:SF1">
    <property type="entry name" value="RIGHT HANDED BETA HELIX DOMAIN-CONTAINING PROTEIN"/>
    <property type="match status" value="1"/>
</dbReference>
<dbReference type="InterPro" id="IPR012334">
    <property type="entry name" value="Pectin_lyas_fold"/>
</dbReference>
<keyword evidence="1" id="KW-0732">Signal</keyword>
<feature type="domain" description="PDZ" evidence="2">
    <location>
        <begin position="690"/>
        <end position="773"/>
    </location>
</feature>
<dbReference type="SUPFAM" id="SSF50156">
    <property type="entry name" value="PDZ domain-like"/>
    <property type="match status" value="1"/>
</dbReference>
<dbReference type="InterPro" id="IPR001478">
    <property type="entry name" value="PDZ"/>
</dbReference>
<dbReference type="Pfam" id="PF00595">
    <property type="entry name" value="PDZ"/>
    <property type="match status" value="1"/>
</dbReference>
<dbReference type="PANTHER" id="PTHR36453">
    <property type="entry name" value="SECRETED PROTEIN-RELATED"/>
    <property type="match status" value="1"/>
</dbReference>
<proteinExistence type="predicted"/>
<dbReference type="InterPro" id="IPR039448">
    <property type="entry name" value="Beta_helix"/>
</dbReference>
<dbReference type="SMART" id="SM00710">
    <property type="entry name" value="PbH1"/>
    <property type="match status" value="4"/>
</dbReference>
<dbReference type="EMBL" id="WNCR01000002">
    <property type="protein sequence ID" value="MTU28861.1"/>
    <property type="molecule type" value="Genomic_DNA"/>
</dbReference>
<reference evidence="3 4" key="1">
    <citation type="journal article" date="2019" name="Nat. Med.">
        <title>A library of human gut bacterial isolates paired with longitudinal multiomics data enables mechanistic microbiome research.</title>
        <authorList>
            <person name="Poyet M."/>
            <person name="Groussin M."/>
            <person name="Gibbons S.M."/>
            <person name="Avila-Pacheco J."/>
            <person name="Jiang X."/>
            <person name="Kearney S.M."/>
            <person name="Perrotta A.R."/>
            <person name="Berdy B."/>
            <person name="Zhao S."/>
            <person name="Lieberman T.D."/>
            <person name="Swanson P.K."/>
            <person name="Smith M."/>
            <person name="Roesemann S."/>
            <person name="Alexander J.E."/>
            <person name="Rich S.A."/>
            <person name="Livny J."/>
            <person name="Vlamakis H."/>
            <person name="Clish C."/>
            <person name="Bullock K."/>
            <person name="Deik A."/>
            <person name="Scott J."/>
            <person name="Pierce K.A."/>
            <person name="Xavier R.J."/>
            <person name="Alm E.J."/>
        </authorList>
    </citation>
    <scope>NUCLEOTIDE SEQUENCE [LARGE SCALE GENOMIC DNA]</scope>
    <source>
        <strain evidence="3 4">BIOML-A25</strain>
    </source>
</reference>
<organism evidence="3 4">
    <name type="scientific">Parabacteroides merdae</name>
    <dbReference type="NCBI Taxonomy" id="46503"/>
    <lineage>
        <taxon>Bacteria</taxon>
        <taxon>Pseudomonadati</taxon>
        <taxon>Bacteroidota</taxon>
        <taxon>Bacteroidia</taxon>
        <taxon>Bacteroidales</taxon>
        <taxon>Tannerellaceae</taxon>
        <taxon>Parabacteroides</taxon>
    </lineage>
</organism>
<dbReference type="Proteomes" id="UP000437446">
    <property type="component" value="Unassembled WGS sequence"/>
</dbReference>
<dbReference type="Gene3D" id="2.30.42.10">
    <property type="match status" value="1"/>
</dbReference>
<sequence>MKTYFIPILLTCVFFATISPLQAQQSIYVSPTGNDRNAGTKEAPLASLPAAIKIIETSTEQDITLFLQNGTYHLEKPLTFSPDILTGKRLQITTSPQSDSVIISGNKRLSLQWEKGKHGLWEAQTEDSFDQLWINGSPRILARYPNYRKDTLFNGTAEDALSPERIKKWKKPEGGYIHSMHAGMWGSQHYLITGKVKDSLIYEGGYQVSRPSKIHPSLRYVENIREELDSPGEWFLDKKKHVLYYYPLPGETMNTVEVEASVTPHLFVIRGTENEPVRDISINGITFTHTQRTVMEPYEMLMRSDWGIYRGAAVLFENTENCRINNCEFKEIGGNAVFLSRYAYQDTVIGNHIHHTGGSAICIVGDTSATRSGAYGYSNFIPFEQMDQTPGPKNELYPRQCLIEDNLIHDLGTVEKQVAGVEIQIAAMLTIRYNTIYDVPRAGINVGDGAFGGHLIEYNDVFNTVLETSDHGAFNSWGRDRFWHPKYNEMARLAEEHPELIGADALYTNILRYNRFRCDHGWDIDLDDGSSNYHIYNNICLRGGIKLREGFLRKVENNILVNSSLHPHVWFKNSKDVVRRNLFMQPYYPISLNGWGEQLDYNFFTSQMALDNVRKNQTDAHSITGAFNFEDAAQGNYTLLPGSKVFEIGFENIPMDCFGVYSQRLKVLAKTPEFPLIQIIDTYNQNKTYSWLGATIRIVNGLGDRSAFGLPDERGIVIIAVEKGSLADKAGLGRNDVIRSMAGKEISTIEEIFALTEENRWKGKIFVTIIRNQAEEKIQLKFK</sequence>
<dbReference type="InterPro" id="IPR036034">
    <property type="entry name" value="PDZ_sf"/>
</dbReference>
<dbReference type="RefSeq" id="WP_129943097.1">
    <property type="nucleotide sequence ID" value="NZ_RCYQ01000002.1"/>
</dbReference>
<evidence type="ECO:0000313" key="4">
    <source>
        <dbReference type="Proteomes" id="UP000437446"/>
    </source>
</evidence>
<dbReference type="SUPFAM" id="SSF51126">
    <property type="entry name" value="Pectin lyase-like"/>
    <property type="match status" value="1"/>
</dbReference>
<accession>A0A7K1HE33</accession>
<dbReference type="SMART" id="SM00228">
    <property type="entry name" value="PDZ"/>
    <property type="match status" value="1"/>
</dbReference>
<feature type="signal peptide" evidence="1">
    <location>
        <begin position="1"/>
        <end position="23"/>
    </location>
</feature>
<gene>
    <name evidence="3" type="ORF">GMD66_06455</name>
</gene>
<dbReference type="InterPro" id="IPR011050">
    <property type="entry name" value="Pectin_lyase_fold/virulence"/>
</dbReference>
<dbReference type="AlphaFoldDB" id="A0A7K1HE33"/>
<dbReference type="Gene3D" id="2.160.20.10">
    <property type="entry name" value="Single-stranded right-handed beta-helix, Pectin lyase-like"/>
    <property type="match status" value="2"/>
</dbReference>